<feature type="signal peptide" evidence="1">
    <location>
        <begin position="1"/>
        <end position="23"/>
    </location>
</feature>
<proteinExistence type="predicted"/>
<reference evidence="2" key="1">
    <citation type="submission" date="2016-08" db="EMBL/GenBank/DDBJ databases">
        <authorList>
            <person name="Seilhamer J.J."/>
        </authorList>
    </citation>
    <scope>NUCLEOTIDE SEQUENCE</scope>
    <source>
        <strain evidence="2">86-1</strain>
    </source>
</reference>
<protein>
    <recommendedName>
        <fullName evidence="3">Outer membrane homotrimeric porin</fullName>
    </recommendedName>
</protein>
<sequence length="511" mass="56169">MKRICTLLLAAGLLFGAATGASAIDFNAKGQWLMGFSEGQGSPVDTYRKDGVKTKGSHEDDFQAAQRLRLQLDAVASESLSGTVYFEIGTTQWGQQSSGGALGADANNAIRLKRAYIDWAVPQTDAKVRMGIQGVALPNVAGGSAIMDTDVAGITANYKFNDNVGLTALWARPLNDNYTDVNNNNRQQNYLDNLDLFSLMVPLTFDGVKVTPWAMYGMVGKNALKGDWNKNINDYDAIGTRDGNPKFTLRPYPGLTNADSIGNTNNDYGSAFWAGLPVAITLWDPLNIEVDLNYGYMQGMGRFDAKKSDGTLKRSSTERQGWLAKALVEYKLDWGVPGILGWYASGDDGNPRNGSQRMPSVVPMGNFTSFLGDGNMGWARQDYAIDYAGTWGVGAQIRDMSFLEDLKHTFRVAYWGGTNSTGMVKYMDSAHAWGDGYNQNTSPYLTTNDALVEFNLVNSYKIYENLEMNLELDYVINCMDNSTWKKAKGGNDGSFSKQDMWKAQVVFAYSF</sequence>
<dbReference type="RefSeq" id="WP_179980915.1">
    <property type="nucleotide sequence ID" value="NZ_LT608333.1"/>
</dbReference>
<evidence type="ECO:0000313" key="2">
    <source>
        <dbReference type="EMBL" id="SCM73899.1"/>
    </source>
</evidence>
<name>A0A212L968_9BACT</name>
<feature type="chain" id="PRO_5012939595" description="Outer membrane homotrimeric porin" evidence="1">
    <location>
        <begin position="24"/>
        <end position="511"/>
    </location>
</feature>
<organism evidence="2">
    <name type="scientific">uncultured Desulfovibrio sp</name>
    <dbReference type="NCBI Taxonomy" id="167968"/>
    <lineage>
        <taxon>Bacteria</taxon>
        <taxon>Pseudomonadati</taxon>
        <taxon>Thermodesulfobacteriota</taxon>
        <taxon>Desulfovibrionia</taxon>
        <taxon>Desulfovibrionales</taxon>
        <taxon>Desulfovibrionaceae</taxon>
        <taxon>Desulfovibrio</taxon>
        <taxon>environmental samples</taxon>
    </lineage>
</organism>
<dbReference type="EMBL" id="FMJC01000002">
    <property type="protein sequence ID" value="SCM73899.1"/>
    <property type="molecule type" value="Genomic_DNA"/>
</dbReference>
<accession>A0A212L968</accession>
<evidence type="ECO:0000256" key="1">
    <source>
        <dbReference type="SAM" id="SignalP"/>
    </source>
</evidence>
<keyword evidence="1" id="KW-0732">Signal</keyword>
<evidence type="ECO:0008006" key="3">
    <source>
        <dbReference type="Google" id="ProtNLM"/>
    </source>
</evidence>
<dbReference type="AlphaFoldDB" id="A0A212L968"/>
<gene>
    <name evidence="2" type="ORF">KL86DES1_21609</name>
</gene>
<dbReference type="NCBIfam" id="NF033939">
    <property type="entry name" value="DESULF_POR1"/>
    <property type="match status" value="1"/>
</dbReference>
<dbReference type="InterPro" id="IPR059232">
    <property type="entry name" value="Porin_put"/>
</dbReference>